<reference evidence="13" key="3">
    <citation type="submission" date="2025-08" db="UniProtKB">
        <authorList>
            <consortium name="Ensembl"/>
        </authorList>
    </citation>
    <scope>IDENTIFICATION</scope>
</reference>
<dbReference type="GO" id="GO:0038023">
    <property type="term" value="F:signaling receptor activity"/>
    <property type="evidence" value="ECO:0007669"/>
    <property type="project" value="TreeGrafter"/>
</dbReference>
<dbReference type="SMART" id="SM00603">
    <property type="entry name" value="LCCL"/>
    <property type="match status" value="1"/>
</dbReference>
<evidence type="ECO:0000313" key="13">
    <source>
        <dbReference type="Ensembl" id="ENSACLP00000017543.2"/>
    </source>
</evidence>
<proteinExistence type="predicted"/>
<keyword evidence="4 9" id="KW-1133">Transmembrane helix</keyword>
<dbReference type="GeneTree" id="ENSGT00940000164800"/>
<evidence type="ECO:0000256" key="3">
    <source>
        <dbReference type="ARBA" id="ARBA00022692"/>
    </source>
</evidence>
<dbReference type="SMART" id="SM00231">
    <property type="entry name" value="FA58C"/>
    <property type="match status" value="1"/>
</dbReference>
<reference evidence="14" key="2">
    <citation type="submission" date="2023-03" db="EMBL/GenBank/DDBJ databases">
        <authorList>
            <consortium name="Wellcome Sanger Institute Data Sharing"/>
        </authorList>
    </citation>
    <scope>NUCLEOTIDE SEQUENCE [LARGE SCALE GENOMIC DNA]</scope>
</reference>
<dbReference type="Proteomes" id="UP000265100">
    <property type="component" value="Chromosome 11"/>
</dbReference>
<evidence type="ECO:0000256" key="6">
    <source>
        <dbReference type="ARBA" id="ARBA00023157"/>
    </source>
</evidence>
<feature type="compositionally biased region" description="Low complexity" evidence="8">
    <location>
        <begin position="361"/>
        <end position="373"/>
    </location>
</feature>
<dbReference type="AlphaFoldDB" id="A0A3P8PKN0"/>
<evidence type="ECO:0000313" key="14">
    <source>
        <dbReference type="Proteomes" id="UP000265100"/>
    </source>
</evidence>
<keyword evidence="14" id="KW-1185">Reference proteome</keyword>
<dbReference type="PROSITE" id="PS50820">
    <property type="entry name" value="LCCL"/>
    <property type="match status" value="1"/>
</dbReference>
<dbReference type="SUPFAM" id="SSF69848">
    <property type="entry name" value="LCCL domain"/>
    <property type="match status" value="1"/>
</dbReference>
<dbReference type="InterPro" id="IPR008979">
    <property type="entry name" value="Galactose-bd-like_sf"/>
</dbReference>
<dbReference type="SMART" id="SM00042">
    <property type="entry name" value="CUB"/>
    <property type="match status" value="1"/>
</dbReference>
<dbReference type="OMA" id="EHRMFWS"/>
<evidence type="ECO:0000256" key="8">
    <source>
        <dbReference type="SAM" id="MobiDB-lite"/>
    </source>
</evidence>
<dbReference type="GO" id="GO:0005886">
    <property type="term" value="C:plasma membrane"/>
    <property type="evidence" value="ECO:0007669"/>
    <property type="project" value="TreeGrafter"/>
</dbReference>
<feature type="domain" description="F5/8 type C" evidence="11">
    <location>
        <begin position="198"/>
        <end position="354"/>
    </location>
</feature>
<dbReference type="SUPFAM" id="SSF49785">
    <property type="entry name" value="Galactose-binding domain-like"/>
    <property type="match status" value="1"/>
</dbReference>
<feature type="disulfide bond" evidence="7">
    <location>
        <begin position="38"/>
        <end position="65"/>
    </location>
</feature>
<evidence type="ECO:0000256" key="7">
    <source>
        <dbReference type="PROSITE-ProRule" id="PRU00059"/>
    </source>
</evidence>
<dbReference type="Pfam" id="PF00431">
    <property type="entry name" value="CUB"/>
    <property type="match status" value="1"/>
</dbReference>
<feature type="domain" description="LCCL" evidence="12">
    <location>
        <begin position="107"/>
        <end position="203"/>
    </location>
</feature>
<feature type="transmembrane region" description="Helical" evidence="9">
    <location>
        <begin position="406"/>
        <end position="429"/>
    </location>
</feature>
<reference evidence="13" key="4">
    <citation type="submission" date="2025-09" db="UniProtKB">
        <authorList>
            <consortium name="Ensembl"/>
        </authorList>
    </citation>
    <scope>IDENTIFICATION</scope>
</reference>
<evidence type="ECO:0000256" key="2">
    <source>
        <dbReference type="ARBA" id="ARBA00022553"/>
    </source>
</evidence>
<dbReference type="PANTHER" id="PTHR46806">
    <property type="entry name" value="F5/8 TYPE C DOMAIN-CONTAINING PROTEIN"/>
    <property type="match status" value="1"/>
</dbReference>
<dbReference type="Gene3D" id="2.60.120.260">
    <property type="entry name" value="Galactose-binding domain-like"/>
    <property type="match status" value="1"/>
</dbReference>
<dbReference type="STRING" id="8154.ENSACLP00000017543"/>
<dbReference type="PANTHER" id="PTHR46806:SF6">
    <property type="entry name" value="DISCOIDIN, CUB AND LCCL DOMAIN CONTAINING 1"/>
    <property type="match status" value="1"/>
</dbReference>
<dbReference type="CDD" id="cd00041">
    <property type="entry name" value="CUB"/>
    <property type="match status" value="1"/>
</dbReference>
<protein>
    <submittedName>
        <fullName evidence="13">Uncharacterized protein</fullName>
    </submittedName>
</protein>
<dbReference type="InterPro" id="IPR035914">
    <property type="entry name" value="Sperma_CUB_dom_sf"/>
</dbReference>
<dbReference type="Gene3D" id="2.170.130.20">
    <property type="entry name" value="LCCL-like domain"/>
    <property type="match status" value="1"/>
</dbReference>
<accession>A0A3P8PKN0</accession>
<keyword evidence="5 9" id="KW-0472">Membrane</keyword>
<comment type="caution">
    <text evidence="7">Lacks conserved residue(s) required for the propagation of feature annotation.</text>
</comment>
<reference evidence="13 14" key="1">
    <citation type="submission" date="2018-05" db="EMBL/GenBank/DDBJ databases">
        <authorList>
            <person name="Datahose"/>
        </authorList>
    </citation>
    <scope>NUCLEOTIDE SEQUENCE</scope>
</reference>
<dbReference type="Pfam" id="PF03815">
    <property type="entry name" value="LCCL"/>
    <property type="match status" value="1"/>
</dbReference>
<dbReference type="PROSITE" id="PS01180">
    <property type="entry name" value="CUB"/>
    <property type="match status" value="1"/>
</dbReference>
<dbReference type="OrthoDB" id="6369184at2759"/>
<evidence type="ECO:0000256" key="4">
    <source>
        <dbReference type="ARBA" id="ARBA00022989"/>
    </source>
</evidence>
<evidence type="ECO:0000259" key="11">
    <source>
        <dbReference type="PROSITE" id="PS50022"/>
    </source>
</evidence>
<dbReference type="InterPro" id="IPR000859">
    <property type="entry name" value="CUB_dom"/>
</dbReference>
<dbReference type="Bgee" id="ENSACLG00000012000">
    <property type="expression patterns" value="Expressed in ovary and 6 other cell types or tissues"/>
</dbReference>
<dbReference type="SUPFAM" id="SSF49854">
    <property type="entry name" value="Spermadhesin, CUB domain"/>
    <property type="match status" value="1"/>
</dbReference>
<evidence type="ECO:0000259" key="12">
    <source>
        <dbReference type="PROSITE" id="PS50820"/>
    </source>
</evidence>
<dbReference type="InterPro" id="IPR004043">
    <property type="entry name" value="LCCL"/>
</dbReference>
<evidence type="ECO:0000256" key="1">
    <source>
        <dbReference type="ARBA" id="ARBA00004479"/>
    </source>
</evidence>
<dbReference type="Pfam" id="PF00754">
    <property type="entry name" value="F5_F8_type_C"/>
    <property type="match status" value="1"/>
</dbReference>
<organism evidence="13 14">
    <name type="scientific">Astatotilapia calliptera</name>
    <name type="common">Eastern happy</name>
    <name type="synonym">Chromis callipterus</name>
    <dbReference type="NCBI Taxonomy" id="8154"/>
    <lineage>
        <taxon>Eukaryota</taxon>
        <taxon>Metazoa</taxon>
        <taxon>Chordata</taxon>
        <taxon>Craniata</taxon>
        <taxon>Vertebrata</taxon>
        <taxon>Euteleostomi</taxon>
        <taxon>Actinopterygii</taxon>
        <taxon>Neopterygii</taxon>
        <taxon>Teleostei</taxon>
        <taxon>Neoteleostei</taxon>
        <taxon>Acanthomorphata</taxon>
        <taxon>Ovalentaria</taxon>
        <taxon>Cichlomorphae</taxon>
        <taxon>Cichliformes</taxon>
        <taxon>Cichlidae</taxon>
        <taxon>African cichlids</taxon>
        <taxon>Pseudocrenilabrinae</taxon>
        <taxon>Haplochromini</taxon>
        <taxon>Astatotilapia</taxon>
    </lineage>
</organism>
<feature type="region of interest" description="Disordered" evidence="8">
    <location>
        <begin position="357"/>
        <end position="389"/>
    </location>
</feature>
<dbReference type="InterPro" id="IPR050633">
    <property type="entry name" value="Neuropilin_MCO_CoagFactor"/>
</dbReference>
<feature type="domain" description="CUB" evidence="10">
    <location>
        <begin position="38"/>
        <end position="129"/>
    </location>
</feature>
<evidence type="ECO:0000256" key="9">
    <source>
        <dbReference type="SAM" id="Phobius"/>
    </source>
</evidence>
<keyword evidence="2" id="KW-0597">Phosphoprotein</keyword>
<dbReference type="CDD" id="cd00057">
    <property type="entry name" value="FA58C"/>
    <property type="match status" value="1"/>
</dbReference>
<keyword evidence="3 9" id="KW-0812">Transmembrane</keyword>
<dbReference type="Ensembl" id="ENSACLT00000017962.2">
    <property type="protein sequence ID" value="ENSACLP00000017543.2"/>
    <property type="gene ID" value="ENSACLG00000012000.2"/>
</dbReference>
<sequence length="604" mass="65598">MLAKCENIGDAVKSFIGGLWIALSVCSVCVRGQEGNGCGHTLLAPETGTVASQNYPGTYPSNAWCKWRLRVPQGRTLRLLFGDFDVESSPGCSNGSVMITDKNGEHSLDLISCLQRGSHFSSQHLSVYCPAGCKKVTGDVWGNSEHGYRDTSVLCKSAVHAGATSDSLGGHITVNRGRSLTLYESTFANGVLSKMGSLSEKKLLFIQECINNLAVSALNASSFADKNSQEQTKSRNARNNDFSHNFLLWTADSSDQSPWVEMELSDRSNITGIVTAGSDEYYMESYILSFSKDRKNWKLYKDAASKERKVFPAYADGHLRVLNSLFPPVVARFVRLQPLSWHGRASAQIQVLGCPVSKATPRSSRPPGGDSPSIKVNSGPLLPSPTPTTTECTVLVETKQTSSQPVIVAVGVALGLMICGSCVLAGFWLKRRKKDSQMKYSYSVPTSSQSLKEKSFPGSQSYPLVRNVHDALPNPPLNDYAEPALTPIGHKVGSTFKPSSEECYTAPFTCSHYDTPGCLPEYAEPLPPEPEYATPFSDQPSDSSIIPAPTSSHSQYDCPSHRVLFNGYCTPALHANGPRPVSAVYAEPKSCDSLQQKHPYEDPL</sequence>
<dbReference type="InterPro" id="IPR036609">
    <property type="entry name" value="LCCL_sf"/>
</dbReference>
<comment type="subcellular location">
    <subcellularLocation>
        <location evidence="1">Membrane</location>
        <topology evidence="1">Single-pass type I membrane protein</topology>
    </subcellularLocation>
</comment>
<name>A0A3P8PKN0_ASTCA</name>
<evidence type="ECO:0000259" key="10">
    <source>
        <dbReference type="PROSITE" id="PS01180"/>
    </source>
</evidence>
<evidence type="ECO:0000256" key="5">
    <source>
        <dbReference type="ARBA" id="ARBA00023136"/>
    </source>
</evidence>
<dbReference type="InterPro" id="IPR000421">
    <property type="entry name" value="FA58C"/>
</dbReference>
<dbReference type="PROSITE" id="PS50022">
    <property type="entry name" value="FA58C_3"/>
    <property type="match status" value="1"/>
</dbReference>
<keyword evidence="6 7" id="KW-1015">Disulfide bond</keyword>